<dbReference type="PIRSF" id="PIRSF003107">
    <property type="entry name" value="PhoU"/>
    <property type="match status" value="1"/>
</dbReference>
<organism evidence="3 4">
    <name type="scientific">Fodinisporobacter ferrooxydans</name>
    <dbReference type="NCBI Taxonomy" id="2901836"/>
    <lineage>
        <taxon>Bacteria</taxon>
        <taxon>Bacillati</taxon>
        <taxon>Bacillota</taxon>
        <taxon>Bacilli</taxon>
        <taxon>Bacillales</taxon>
        <taxon>Alicyclobacillaceae</taxon>
        <taxon>Fodinisporobacter</taxon>
    </lineage>
</organism>
<dbReference type="Gene3D" id="1.20.58.220">
    <property type="entry name" value="Phosphate transport system protein phou homolog 2, domain 2"/>
    <property type="match status" value="1"/>
</dbReference>
<evidence type="ECO:0000313" key="3">
    <source>
        <dbReference type="EMBL" id="UOF92772.1"/>
    </source>
</evidence>
<dbReference type="SUPFAM" id="SSF109755">
    <property type="entry name" value="PhoU-like"/>
    <property type="match status" value="1"/>
</dbReference>
<name>A0ABY4CQJ6_9BACL</name>
<evidence type="ECO:0000313" key="4">
    <source>
        <dbReference type="Proteomes" id="UP000830167"/>
    </source>
</evidence>
<evidence type="ECO:0000259" key="2">
    <source>
        <dbReference type="Pfam" id="PF01895"/>
    </source>
</evidence>
<accession>A0ABY4CQJ6</accession>
<protein>
    <recommendedName>
        <fullName evidence="1">Phosphate-specific transport system accessory protein PhoU</fullName>
    </recommendedName>
</protein>
<comment type="similarity">
    <text evidence="1">Belongs to the PhoU family.</text>
</comment>
<dbReference type="InterPro" id="IPR028366">
    <property type="entry name" value="PhoU"/>
</dbReference>
<feature type="domain" description="PhoU" evidence="2">
    <location>
        <begin position="122"/>
        <end position="206"/>
    </location>
</feature>
<dbReference type="InterPro" id="IPR026022">
    <property type="entry name" value="PhoU_dom"/>
</dbReference>
<evidence type="ECO:0000256" key="1">
    <source>
        <dbReference type="PIRNR" id="PIRNR003107"/>
    </source>
</evidence>
<sequence length="219" mass="24656">MSNRQHFDAQLRDVKQNLTKMGVLVEESLAKATQSLKELQVPLALEVIADDRLVNKMEQEIDSQCATLIATQQPVATDLRKIISAIRIASDLERIGDLAVDIAKVTKRLDGETLVKPLVDIPNMARIAQQMIRDSIRAYIDEDIRLAKKMCEDDHQVDKMYKHIVGEILEAVPKQAAHAQQFMQLLFAGRYIERIADHATNIGESVVYIATGVREDLNQ</sequence>
<dbReference type="PANTHER" id="PTHR42930">
    <property type="entry name" value="PHOSPHATE-SPECIFIC TRANSPORT SYSTEM ACCESSORY PROTEIN PHOU"/>
    <property type="match status" value="1"/>
</dbReference>
<proteinExistence type="inferred from homology"/>
<dbReference type="Proteomes" id="UP000830167">
    <property type="component" value="Chromosome"/>
</dbReference>
<gene>
    <name evidence="3" type="primary">phoU</name>
    <name evidence="3" type="ORF">LSG31_04035</name>
</gene>
<keyword evidence="1" id="KW-0813">Transport</keyword>
<keyword evidence="4" id="KW-1185">Reference proteome</keyword>
<reference evidence="3" key="1">
    <citation type="submission" date="2021-12" db="EMBL/GenBank/DDBJ databases">
        <title>Alicyclobacillaceae gen. nov., sp. nov., isolated from chalcocite enrichment system.</title>
        <authorList>
            <person name="Jiang Z."/>
        </authorList>
    </citation>
    <scope>NUCLEOTIDE SEQUENCE</scope>
    <source>
        <strain evidence="3">MYW30-H2</strain>
    </source>
</reference>
<keyword evidence="1" id="KW-0963">Cytoplasm</keyword>
<dbReference type="EMBL" id="CP089291">
    <property type="protein sequence ID" value="UOF92772.1"/>
    <property type="molecule type" value="Genomic_DNA"/>
</dbReference>
<keyword evidence="1" id="KW-0592">Phosphate transport</keyword>
<dbReference type="Pfam" id="PF01895">
    <property type="entry name" value="PhoU"/>
    <property type="match status" value="2"/>
</dbReference>
<comment type="subcellular location">
    <subcellularLocation>
        <location evidence="1">Cytoplasm</location>
    </subcellularLocation>
</comment>
<feature type="domain" description="PhoU" evidence="2">
    <location>
        <begin position="18"/>
        <end position="105"/>
    </location>
</feature>
<dbReference type="InterPro" id="IPR038078">
    <property type="entry name" value="PhoU-like_sf"/>
</dbReference>
<dbReference type="PANTHER" id="PTHR42930:SF3">
    <property type="entry name" value="PHOSPHATE-SPECIFIC TRANSPORT SYSTEM ACCESSORY PROTEIN PHOU"/>
    <property type="match status" value="1"/>
</dbReference>
<dbReference type="NCBIfam" id="TIGR02135">
    <property type="entry name" value="phoU_full"/>
    <property type="match status" value="1"/>
</dbReference>
<comment type="subunit">
    <text evidence="1">Homodimer.</text>
</comment>
<comment type="function">
    <text evidence="1">Plays a role in the regulation of phosphate uptake.</text>
</comment>